<dbReference type="AlphaFoldDB" id="A0A1G2DI89"/>
<evidence type="ECO:0000259" key="2">
    <source>
        <dbReference type="Pfam" id="PF01370"/>
    </source>
</evidence>
<dbReference type="Pfam" id="PF01370">
    <property type="entry name" value="Epimerase"/>
    <property type="match status" value="1"/>
</dbReference>
<dbReference type="InterPro" id="IPR050177">
    <property type="entry name" value="Lipid_A_modif_metabolic_enz"/>
</dbReference>
<name>A0A1G2DI89_9BACT</name>
<dbReference type="Gene3D" id="3.40.50.720">
    <property type="entry name" value="NAD(P)-binding Rossmann-like Domain"/>
    <property type="match status" value="1"/>
</dbReference>
<gene>
    <name evidence="3" type="ORF">A3D67_04255</name>
</gene>
<dbReference type="PANTHER" id="PTHR43245">
    <property type="entry name" value="BIFUNCTIONAL POLYMYXIN RESISTANCE PROTEIN ARNA"/>
    <property type="match status" value="1"/>
</dbReference>
<comment type="caution">
    <text evidence="3">The sequence shown here is derived from an EMBL/GenBank/DDBJ whole genome shotgun (WGS) entry which is preliminary data.</text>
</comment>
<feature type="region of interest" description="Disordered" evidence="1">
    <location>
        <begin position="357"/>
        <end position="381"/>
    </location>
</feature>
<proteinExistence type="predicted"/>
<feature type="domain" description="NAD-dependent epimerase/dehydratase" evidence="2">
    <location>
        <begin position="4"/>
        <end position="242"/>
    </location>
</feature>
<sequence>MHTIFLTGGAGYVGGMLADQFSKRPDVKKIICLDRRGMSEILKGNDKILWLEENTAWDTWKETVRAHAPTVVIHCAWQIREMYGKKRTQWLWNVTGSENVFDFAFDTPSVKKLIHFSTASSYGAFSENTLEHHFIESESFRENEYLYGIEKRVVEDRLRERYVRAKMSEPASAEGFCGQSIPKVYVVRPAAITGPRGRVIVKRFGLQSVLKKGLPIIPIASATWCRQFIHEDDVTDIVAKLAFSAGGGSSSGGDREYNVFNITPNSVVLAHDMAEVMGKRTFRITPFIVRISFFILWHLSRGRIPTSKGGWKFYSYPIVLDGRKITRELGHEYKWQSRAALEKLEGRYAEAARKLEAAESTPVDNSPQACLPVGRDRPRLR</sequence>
<accession>A0A1G2DI89</accession>
<dbReference type="SUPFAM" id="SSF51735">
    <property type="entry name" value="NAD(P)-binding Rossmann-fold domains"/>
    <property type="match status" value="1"/>
</dbReference>
<reference evidence="3 4" key="1">
    <citation type="journal article" date="2016" name="Nat. Commun.">
        <title>Thousands of microbial genomes shed light on interconnected biogeochemical processes in an aquifer system.</title>
        <authorList>
            <person name="Anantharaman K."/>
            <person name="Brown C.T."/>
            <person name="Hug L.A."/>
            <person name="Sharon I."/>
            <person name="Castelle C.J."/>
            <person name="Probst A.J."/>
            <person name="Thomas B.C."/>
            <person name="Singh A."/>
            <person name="Wilkins M.J."/>
            <person name="Karaoz U."/>
            <person name="Brodie E.L."/>
            <person name="Williams K.H."/>
            <person name="Hubbard S.S."/>
            <person name="Banfield J.F."/>
        </authorList>
    </citation>
    <scope>NUCLEOTIDE SEQUENCE [LARGE SCALE GENOMIC DNA]</scope>
</reference>
<protein>
    <recommendedName>
        <fullName evidence="2">NAD-dependent epimerase/dehydratase domain-containing protein</fullName>
    </recommendedName>
</protein>
<dbReference type="InterPro" id="IPR001509">
    <property type="entry name" value="Epimerase_deHydtase"/>
</dbReference>
<organism evidence="3 4">
    <name type="scientific">Candidatus Lloydbacteria bacterium RIFCSPHIGHO2_02_FULL_51_22</name>
    <dbReference type="NCBI Taxonomy" id="1798663"/>
    <lineage>
        <taxon>Bacteria</taxon>
        <taxon>Candidatus Lloydiibacteriota</taxon>
    </lineage>
</organism>
<dbReference type="EMBL" id="MHLN01000003">
    <property type="protein sequence ID" value="OGZ12590.1"/>
    <property type="molecule type" value="Genomic_DNA"/>
</dbReference>
<dbReference type="PANTHER" id="PTHR43245:SF55">
    <property type="entry name" value="NAD(P)-BINDING DOMAIN-CONTAINING PROTEIN"/>
    <property type="match status" value="1"/>
</dbReference>
<dbReference type="Proteomes" id="UP000178099">
    <property type="component" value="Unassembled WGS sequence"/>
</dbReference>
<evidence type="ECO:0000313" key="3">
    <source>
        <dbReference type="EMBL" id="OGZ12590.1"/>
    </source>
</evidence>
<evidence type="ECO:0000313" key="4">
    <source>
        <dbReference type="Proteomes" id="UP000178099"/>
    </source>
</evidence>
<evidence type="ECO:0000256" key="1">
    <source>
        <dbReference type="SAM" id="MobiDB-lite"/>
    </source>
</evidence>
<dbReference type="InterPro" id="IPR036291">
    <property type="entry name" value="NAD(P)-bd_dom_sf"/>
</dbReference>